<feature type="compositionally biased region" description="Basic and acidic residues" evidence="7">
    <location>
        <begin position="40"/>
        <end position="63"/>
    </location>
</feature>
<dbReference type="PANTHER" id="PTHR30562">
    <property type="entry name" value="UVRC/OXIDOREDUCTASE"/>
    <property type="match status" value="1"/>
</dbReference>
<dbReference type="InterPro" id="IPR001162">
    <property type="entry name" value="UvrC_RNase_H_dom"/>
</dbReference>
<dbReference type="Gene3D" id="4.10.860.10">
    <property type="entry name" value="UVR domain"/>
    <property type="match status" value="1"/>
</dbReference>
<feature type="domain" description="UvrC family homology region profile" evidence="10">
    <location>
        <begin position="331"/>
        <end position="667"/>
    </location>
</feature>
<dbReference type="InterPro" id="IPR038476">
    <property type="entry name" value="UvrC_RNase_H_dom_sf"/>
</dbReference>
<proteinExistence type="inferred from homology"/>
<dbReference type="InterPro" id="IPR003583">
    <property type="entry name" value="Hlx-hairpin-Hlx_DNA-bd_motif"/>
</dbReference>
<dbReference type="Pfam" id="PF08459">
    <property type="entry name" value="UvrC_RNaseH_dom"/>
    <property type="match status" value="1"/>
</dbReference>
<dbReference type="Pfam" id="PF14520">
    <property type="entry name" value="HHH_5"/>
    <property type="match status" value="1"/>
</dbReference>
<evidence type="ECO:0000256" key="5">
    <source>
        <dbReference type="ARBA" id="ARBA00023204"/>
    </source>
</evidence>
<evidence type="ECO:0000313" key="12">
    <source>
        <dbReference type="Proteomes" id="UP000475155"/>
    </source>
</evidence>
<keyword evidence="12" id="KW-1185">Reference proteome</keyword>
<dbReference type="SUPFAM" id="SSF82771">
    <property type="entry name" value="GIY-YIG endonuclease"/>
    <property type="match status" value="1"/>
</dbReference>
<dbReference type="Proteomes" id="UP000475155">
    <property type="component" value="Unassembled WGS sequence"/>
</dbReference>
<dbReference type="SUPFAM" id="SSF46600">
    <property type="entry name" value="C-terminal UvrC-binding domain of UvrB"/>
    <property type="match status" value="1"/>
</dbReference>
<comment type="subcellular location">
    <subcellularLocation>
        <location evidence="6">Cytoplasm</location>
    </subcellularLocation>
</comment>
<evidence type="ECO:0000256" key="3">
    <source>
        <dbReference type="ARBA" id="ARBA00022769"/>
    </source>
</evidence>
<keyword evidence="6" id="KW-0742">SOS response</keyword>
<dbReference type="CDD" id="cd10434">
    <property type="entry name" value="GIY-YIG_UvrC_Cho"/>
    <property type="match status" value="1"/>
</dbReference>
<dbReference type="Pfam" id="PF01541">
    <property type="entry name" value="GIY-YIG"/>
    <property type="match status" value="1"/>
</dbReference>
<evidence type="ECO:0000259" key="10">
    <source>
        <dbReference type="PROSITE" id="PS50165"/>
    </source>
</evidence>
<dbReference type="Gene3D" id="1.10.150.20">
    <property type="entry name" value="5' to 3' exonuclease, C-terminal subdomain"/>
    <property type="match status" value="1"/>
</dbReference>
<accession>A0ABX0CAI1</accession>
<comment type="caution">
    <text evidence="11">The sequence shown here is derived from an EMBL/GenBank/DDBJ whole genome shotgun (WGS) entry which is preliminary data.</text>
</comment>
<keyword evidence="2 6" id="KW-0227">DNA damage</keyword>
<evidence type="ECO:0000256" key="7">
    <source>
        <dbReference type="SAM" id="MobiDB-lite"/>
    </source>
</evidence>
<keyword evidence="1 6" id="KW-0963">Cytoplasm</keyword>
<dbReference type="SMART" id="SM00278">
    <property type="entry name" value="HhH1"/>
    <property type="match status" value="2"/>
</dbReference>
<dbReference type="PANTHER" id="PTHR30562:SF1">
    <property type="entry name" value="UVRABC SYSTEM PROTEIN C"/>
    <property type="match status" value="1"/>
</dbReference>
<dbReference type="NCBIfam" id="NF001824">
    <property type="entry name" value="PRK00558.1-5"/>
    <property type="match status" value="1"/>
</dbReference>
<comment type="similarity">
    <text evidence="6">Belongs to the UvrC family.</text>
</comment>
<name>A0ABX0CAI1_9BIFI</name>
<dbReference type="Gene3D" id="3.30.420.340">
    <property type="entry name" value="UvrC, RNAse H endonuclease domain"/>
    <property type="match status" value="1"/>
</dbReference>
<dbReference type="Pfam" id="PF22920">
    <property type="entry name" value="UvrC_RNaseH"/>
    <property type="match status" value="2"/>
</dbReference>
<dbReference type="EMBL" id="WHZU01000007">
    <property type="protein sequence ID" value="NEH11595.1"/>
    <property type="molecule type" value="Genomic_DNA"/>
</dbReference>
<comment type="function">
    <text evidence="6">The UvrABC repair system catalyzes the recognition and processing of DNA lesions. UvrC both incises the 5' and 3' sides of the lesion. The N-terminal half is responsible for the 3' incision and the C-terminal half is responsible for the 5' incision.</text>
</comment>
<evidence type="ECO:0000256" key="6">
    <source>
        <dbReference type="HAMAP-Rule" id="MF_00203"/>
    </source>
</evidence>
<dbReference type="PROSITE" id="PS50165">
    <property type="entry name" value="UVRC"/>
    <property type="match status" value="1"/>
</dbReference>
<feature type="domain" description="UVR" evidence="8">
    <location>
        <begin position="280"/>
        <end position="315"/>
    </location>
</feature>
<dbReference type="InterPro" id="IPR047296">
    <property type="entry name" value="GIY-YIG_UvrC_Cho"/>
</dbReference>
<evidence type="ECO:0000256" key="2">
    <source>
        <dbReference type="ARBA" id="ARBA00022763"/>
    </source>
</evidence>
<dbReference type="PROSITE" id="PS50164">
    <property type="entry name" value="GIY_YIG"/>
    <property type="match status" value="1"/>
</dbReference>
<dbReference type="InterPro" id="IPR036876">
    <property type="entry name" value="UVR_dom_sf"/>
</dbReference>
<dbReference type="SMART" id="SM00465">
    <property type="entry name" value="GIYc"/>
    <property type="match status" value="1"/>
</dbReference>
<dbReference type="InterPro" id="IPR004791">
    <property type="entry name" value="UvrC"/>
</dbReference>
<comment type="subunit">
    <text evidence="6">Interacts with UvrB in an incision complex.</text>
</comment>
<keyword evidence="5 6" id="KW-0234">DNA repair</keyword>
<evidence type="ECO:0000313" key="11">
    <source>
        <dbReference type="EMBL" id="NEH11595.1"/>
    </source>
</evidence>
<dbReference type="HAMAP" id="MF_00203">
    <property type="entry name" value="UvrC"/>
    <property type="match status" value="1"/>
</dbReference>
<organism evidence="11 12">
    <name type="scientific">Bifidobacterium saimiriisciurei</name>
    <dbReference type="NCBI Taxonomy" id="2661627"/>
    <lineage>
        <taxon>Bacteria</taxon>
        <taxon>Bacillati</taxon>
        <taxon>Actinomycetota</taxon>
        <taxon>Actinomycetes</taxon>
        <taxon>Bifidobacteriales</taxon>
        <taxon>Bifidobacteriaceae</taxon>
        <taxon>Bifidobacterium</taxon>
    </lineage>
</organism>
<sequence>MRGILDRPVPQAHVEVGGRMASGMLERHSSDVWQKAADDIRREQSRHHLADNDGRSANAERRTNANGAPLLGDSRDLFRPKTGDIPAEPGVYKWRDGEGRVIYVGKAKNLRNRLPNYFQPLYQLHPRTQTMVLTARSLEWTVVGTELEALTLEYTWIKEFDPRFNVVFRDDKTYPYLALSIGEEYPRVWITRSRKHRGTRYFGPYAKVWDVRQSLDKLLKSFPVRTCTASAFRKAQLTGRPCLLASIGKCSAPCVGRISADEHRTMCEQLVGVMTGRLGKSYIAQLTADMKAASAELEFEKAARIRDQIAMLGTVLQQNAVVFGTDVDADVFGFDSDELEASVHAFFVRAGTIRGEKSWSVERVEDVSDDELMADLITQVYSDVTGELAVLSSETDSGRTESAVTVSERRSAIGSTQRVTAIDSMARAQATRSRNARQEQTGRDDLLAPIAPVPREIIVPVEPARRTELEQWLRGMRGATVTIRTVSRGEKKDLMDRAMANARQSLQRSKMSRIKDVGMRTEAMNDVARALGLKQAPLRIECYDISNTVGGIYQVASMVVFEDGIAKKSEYRRFAIRGKDGKGAVDDTTALYETLTRRFRHGNIAGDTGESIDNERRIDKAGDSVTESGDRMTDASQIVQQNTNHRHFAYKPNLVVVDGGQPQVAAAARAMADCGVDDVALCGLAKRLEEVWVPDDDYPVILKRQSEGMYLLQRVRDESHRFAITYHRETRSKGGLRSALDAIPGIGLSYQKKLLARFGSVKAMREAGVEELMEVPGIGWKKAQAIYDSLHGERDDGR</sequence>
<evidence type="ECO:0000259" key="8">
    <source>
        <dbReference type="PROSITE" id="PS50151"/>
    </source>
</evidence>
<dbReference type="InterPro" id="IPR010994">
    <property type="entry name" value="RuvA_2-like"/>
</dbReference>
<keyword evidence="3 6" id="KW-0228">DNA excision</keyword>
<protein>
    <recommendedName>
        <fullName evidence="6">UvrABC system protein C</fullName>
        <shortName evidence="6">Protein UvrC</shortName>
    </recommendedName>
    <alternativeName>
        <fullName evidence="6">Excinuclease ABC subunit C</fullName>
    </alternativeName>
</protein>
<evidence type="ECO:0000256" key="4">
    <source>
        <dbReference type="ARBA" id="ARBA00022881"/>
    </source>
</evidence>
<evidence type="ECO:0000256" key="1">
    <source>
        <dbReference type="ARBA" id="ARBA00022490"/>
    </source>
</evidence>
<reference evidence="11 12" key="1">
    <citation type="submission" date="2019-10" db="EMBL/GenBank/DDBJ databases">
        <title>Bifidobacterium from non-human primates.</title>
        <authorList>
            <person name="Modesto M."/>
        </authorList>
    </citation>
    <scope>NUCLEOTIDE SEQUENCE [LARGE SCALE GENOMIC DNA]</scope>
    <source>
        <strain evidence="11 12">SMA1</strain>
    </source>
</reference>
<dbReference type="SUPFAM" id="SSF47781">
    <property type="entry name" value="RuvA domain 2-like"/>
    <property type="match status" value="1"/>
</dbReference>
<evidence type="ECO:0000259" key="9">
    <source>
        <dbReference type="PROSITE" id="PS50164"/>
    </source>
</evidence>
<gene>
    <name evidence="6 11" type="primary">uvrC</name>
    <name evidence="11" type="ORF">GFD18_05770</name>
</gene>
<dbReference type="PROSITE" id="PS50151">
    <property type="entry name" value="UVR"/>
    <property type="match status" value="1"/>
</dbReference>
<dbReference type="InterPro" id="IPR050066">
    <property type="entry name" value="UvrABC_protein_C"/>
</dbReference>
<dbReference type="InterPro" id="IPR035901">
    <property type="entry name" value="GIY-YIG_endonuc_sf"/>
</dbReference>
<dbReference type="InterPro" id="IPR000305">
    <property type="entry name" value="GIY-YIG_endonuc"/>
</dbReference>
<dbReference type="InterPro" id="IPR001943">
    <property type="entry name" value="UVR_dom"/>
</dbReference>
<dbReference type="Gene3D" id="3.40.1440.10">
    <property type="entry name" value="GIY-YIG endonuclease"/>
    <property type="match status" value="1"/>
</dbReference>
<dbReference type="Pfam" id="PF02151">
    <property type="entry name" value="UVR"/>
    <property type="match status" value="1"/>
</dbReference>
<feature type="domain" description="GIY-YIG" evidence="9">
    <location>
        <begin position="87"/>
        <end position="166"/>
    </location>
</feature>
<feature type="region of interest" description="Disordered" evidence="7">
    <location>
        <begin position="40"/>
        <end position="79"/>
    </location>
</feature>
<keyword evidence="4 6" id="KW-0267">Excision nuclease</keyword>